<comment type="catalytic activity">
    <reaction evidence="8">
        <text>Exonucleolytic cleavage (in the presence of ATP) in either 5'- to 3'- or 3'- to 5'-direction to yield 5'-phosphooligonucleotides.</text>
        <dbReference type="EC" id="3.1.11.5"/>
    </reaction>
</comment>
<comment type="subunit">
    <text evidence="8">Heterotrimer of RecB, RecC and RecD. All subunits contribute to DNA-binding. Interacts with RecA.</text>
</comment>
<evidence type="ECO:0000313" key="14">
    <source>
        <dbReference type="Proteomes" id="UP000683421"/>
    </source>
</evidence>
<organism evidence="13 14">
    <name type="scientific">Francisella salimarina</name>
    <dbReference type="NCBI Taxonomy" id="2599927"/>
    <lineage>
        <taxon>Bacteria</taxon>
        <taxon>Pseudomonadati</taxon>
        <taxon>Pseudomonadota</taxon>
        <taxon>Gammaproteobacteria</taxon>
        <taxon>Thiotrichales</taxon>
        <taxon>Francisellaceae</taxon>
        <taxon>Francisella</taxon>
    </lineage>
</organism>
<feature type="domain" description="UvrD-like helicase ATP-binding" evidence="11">
    <location>
        <begin position="1"/>
        <end position="459"/>
    </location>
</feature>
<dbReference type="PROSITE" id="PS51217">
    <property type="entry name" value="UVRD_HELICASE_CTER"/>
    <property type="match status" value="1"/>
</dbReference>
<dbReference type="CDD" id="cd22352">
    <property type="entry name" value="RecB_C-like"/>
    <property type="match status" value="1"/>
</dbReference>
<dbReference type="HAMAP" id="MF_01485">
    <property type="entry name" value="RecB"/>
    <property type="match status" value="1"/>
</dbReference>
<dbReference type="GO" id="GO:0043138">
    <property type="term" value="F:3'-5' DNA helicase activity"/>
    <property type="evidence" value="ECO:0007669"/>
    <property type="project" value="UniProtKB-UniRule"/>
</dbReference>
<feature type="active site" description="For nuclease activity" evidence="8">
    <location>
        <position position="1105"/>
    </location>
</feature>
<comment type="domain">
    <text evidence="8">The N-terminal DNA-binding domain is a ssDNA-dependent ATPase and has ATP-dependent 3'-5' helicase function. This domain interacts with RecC.</text>
</comment>
<evidence type="ECO:0000256" key="9">
    <source>
        <dbReference type="PROSITE-ProRule" id="PRU00560"/>
    </source>
</evidence>
<dbReference type="Pfam" id="PF00580">
    <property type="entry name" value="UvrD-helicase"/>
    <property type="match status" value="1"/>
</dbReference>
<dbReference type="PANTHER" id="PTHR11070:SF23">
    <property type="entry name" value="RECBCD ENZYME SUBUNIT RECB"/>
    <property type="match status" value="1"/>
</dbReference>
<dbReference type="Proteomes" id="UP000683421">
    <property type="component" value="Chromosome"/>
</dbReference>
<dbReference type="GO" id="GO:0005829">
    <property type="term" value="C:cytosol"/>
    <property type="evidence" value="ECO:0007669"/>
    <property type="project" value="TreeGrafter"/>
</dbReference>
<dbReference type="EC" id="3.1.11.5" evidence="8"/>
<feature type="binding site" evidence="8">
    <location>
        <position position="1092"/>
    </location>
    <ligand>
        <name>Mg(2+)</name>
        <dbReference type="ChEBI" id="CHEBI:18420"/>
    </ligand>
</feature>
<evidence type="ECO:0000256" key="3">
    <source>
        <dbReference type="ARBA" id="ARBA00022806"/>
    </source>
</evidence>
<comment type="catalytic activity">
    <reaction evidence="6 8">
        <text>Couples ATP hydrolysis with the unwinding of duplex DNA by translocating in the 3'-5' direction.</text>
        <dbReference type="EC" id="5.6.2.4"/>
    </reaction>
</comment>
<evidence type="ECO:0000259" key="12">
    <source>
        <dbReference type="PROSITE" id="PS51217"/>
    </source>
</evidence>
<keyword evidence="14" id="KW-1185">Reference proteome</keyword>
<dbReference type="InterPro" id="IPR004586">
    <property type="entry name" value="RecB"/>
</dbReference>
<sequence length="1201" mass="138592">MTNLDANTITLQGRHIIEASAGTGKTFNITTLYIRLLLEKKLLPKDTLVMTFTKDATQEIIGRVEAKIRDVLEDISESKEVKVSIKGRDTLIQKGDENYKHLKRSLLEIDEAAIFTIHGFCKKVLSEQAFASGIEMDVSMEVDTSDILQKVVEDFFRKHINKNKTNFEYLQAYKLHTPDMFLDKLRNVVRSSYELLTKQAISLDEFKILKKHQLELFLNNHDIVDDFLSKLGKGEPQGKRVDEYHRVLEWLRLDNEDPFPDNISIITNGNKIKGAKVKPIFTGIKELRDLQEEINRTNSAQFIKQACLQIRQDFIKAKEQKGVLDFDDLITKLCHSVKKSPDLVKTLQHQYPVALIDEFQDTDAEQYEILDTIYPLKNSSHSHEGGNLLTNGLNLKDTSLREYDSSSDQNDSSLLLLMIGDPKQAIYGFRGGDIFTYLKAKDSCSNDNQWSMDTNWRSTSEMIKAYNRLFYKQDYLSEEEGQIGANIFSDGIGYQLVKASPKANEKAKDFDDNLKPINYFYYQVAEDDNRSDIDNNLSAWTANEIVRLLNSKKVVESDIAILVENGKQAKVIQKALQAKKLSSVYLSQRDNVYHSQEATEILALMEGINDLENKSMLKRALSTSLLGGRADKFISYIDENDVSAWDEEIEKAKSLRQQWHKYGFMAFIMKVIHQNFTQRSDSKERVITNILHLAELIKVAENKYKHPNQLIKWYRQQLNSTATSEGELRLESDDNLIKIITIHGSKGLEYSVVFIPFASYVSSKKFQVGDFSKYYDKYLKQTVYKIGKDDSIKPQIENEVIEELMRLFYVAVTRAEHRCYIGVAKYSNSEKSPLARFLDYQKDDDWLEKIQNITANPINQSSLIDVATSHCYESENLITNEESDHNALQNLKANDINKLANDNWEMLSFSKISKSKVQNTALEKENDESEDNSAQKSQQELEFRFTAPKGADIGNILHNVLEHTNFSLGKIDDNLLQEQMDRYKVVAAEDFDKLKVWLEECLVASIPSIEIEDFSSNDIQYGLFDIKDKGFCLKDIPNTKTLKEAEFYFPITNEKLYKKNIIEILAEYRNQDIDYDEFASQKIFGMLHGFIDLIFEYDGKFYVADYKSNYLGDKLEDYNQAAMSEKNQSSFYDLQYLIYSVALNKYLRQNIENYNYEKHFGGVYYFYLRGMKDGYGVYRARPTLEIINKIANLLNGDDYHV</sequence>
<dbReference type="EC" id="5.6.2.4" evidence="8"/>
<dbReference type="InterPro" id="IPR014016">
    <property type="entry name" value="UvrD-like_ATP-bd"/>
</dbReference>
<keyword evidence="5 8" id="KW-0413">Isomerase</keyword>
<name>A0AAJ4TKL5_9GAMM</name>
<keyword evidence="8" id="KW-0479">Metal-binding</keyword>
<protein>
    <recommendedName>
        <fullName evidence="8">RecBCD enzyme subunit RecB</fullName>
        <ecNumber evidence="8">3.1.11.5</ecNumber>
        <ecNumber evidence="8">5.6.2.4</ecNumber>
    </recommendedName>
    <alternativeName>
        <fullName evidence="8">DNA 3'-5' helicase subunit RecB</fullName>
    </alternativeName>
    <alternativeName>
        <fullName evidence="8">Exonuclease V subunit RecB</fullName>
        <shortName evidence="8">ExoV subunit RecB</shortName>
    </alternativeName>
    <alternativeName>
        <fullName evidence="8">Helicase/nuclease RecBCD subunit RecB</fullName>
    </alternativeName>
</protein>
<comment type="domain">
    <text evidence="8">The C-terminal domain has nuclease activity and interacts with RecD. It interacts with RecA, facilitating its loading onto ssDNA.</text>
</comment>
<evidence type="ECO:0000256" key="8">
    <source>
        <dbReference type="HAMAP-Rule" id="MF_01485"/>
    </source>
</evidence>
<dbReference type="InterPro" id="IPR000212">
    <property type="entry name" value="DNA_helicase_UvrD/REP"/>
</dbReference>
<dbReference type="KEGG" id="fsr:KQR59_06970"/>
<dbReference type="AlphaFoldDB" id="A0AAJ4TKL5"/>
<dbReference type="PANTHER" id="PTHR11070">
    <property type="entry name" value="UVRD / RECB / PCRA DNA HELICASE FAMILY MEMBER"/>
    <property type="match status" value="1"/>
</dbReference>
<evidence type="ECO:0000256" key="5">
    <source>
        <dbReference type="ARBA" id="ARBA00023235"/>
    </source>
</evidence>
<comment type="miscellaneous">
    <text evidence="8">In the RecBCD complex, RecB has a slow 3'-5' helicase, an exonuclease activity and loads RecA onto ssDNA, RecD has a fast 5'-3' helicase activity, while RecC stimulates the ATPase and processivity of the RecB helicase and contributes to recognition of the Chi site.</text>
</comment>
<feature type="domain" description="UvrD-like helicase C-terminal" evidence="12">
    <location>
        <begin position="493"/>
        <end position="747"/>
    </location>
</feature>
<accession>A0AAJ4TKL5</accession>
<proteinExistence type="inferred from homology"/>
<evidence type="ECO:0000256" key="6">
    <source>
        <dbReference type="ARBA" id="ARBA00034617"/>
    </source>
</evidence>
<feature type="binding site" evidence="8">
    <location>
        <position position="1105"/>
    </location>
    <ligand>
        <name>Mg(2+)</name>
        <dbReference type="ChEBI" id="CHEBI:18420"/>
    </ligand>
</feature>
<keyword evidence="8" id="KW-0234">DNA repair</keyword>
<dbReference type="PROSITE" id="PS51198">
    <property type="entry name" value="UVRD_HELICASE_ATP_BIND"/>
    <property type="match status" value="1"/>
</dbReference>
<evidence type="ECO:0000256" key="7">
    <source>
        <dbReference type="ARBA" id="ARBA00048988"/>
    </source>
</evidence>
<keyword evidence="3 8" id="KW-0347">Helicase</keyword>
<dbReference type="GO" id="GO:0000287">
    <property type="term" value="F:magnesium ion binding"/>
    <property type="evidence" value="ECO:0007669"/>
    <property type="project" value="UniProtKB-UniRule"/>
</dbReference>
<evidence type="ECO:0000256" key="2">
    <source>
        <dbReference type="ARBA" id="ARBA00022801"/>
    </source>
</evidence>
<comment type="cofactor">
    <cofactor evidence="8">
        <name>Mg(2+)</name>
        <dbReference type="ChEBI" id="CHEBI:18420"/>
    </cofactor>
    <text evidence="8">Binds 1 Mg(2+) ion per subunit.</text>
</comment>
<gene>
    <name evidence="8 13" type="primary">recB</name>
    <name evidence="13" type="ORF">KQR59_06970</name>
</gene>
<dbReference type="EMBL" id="CP076680">
    <property type="protein sequence ID" value="QWU98846.1"/>
    <property type="molecule type" value="Genomic_DNA"/>
</dbReference>
<feature type="binding site" evidence="9">
    <location>
        <begin position="19"/>
        <end position="26"/>
    </location>
    <ligand>
        <name>ATP</name>
        <dbReference type="ChEBI" id="CHEBI:30616"/>
    </ligand>
</feature>
<comment type="similarity">
    <text evidence="8">Belongs to the helicase family. UvrD subfamily.</text>
</comment>
<dbReference type="NCBIfam" id="TIGR00609">
    <property type="entry name" value="recB"/>
    <property type="match status" value="1"/>
</dbReference>
<evidence type="ECO:0000256" key="10">
    <source>
        <dbReference type="SAM" id="MobiDB-lite"/>
    </source>
</evidence>
<keyword evidence="2 8" id="KW-0378">Hydrolase</keyword>
<keyword evidence="8" id="KW-0227">DNA damage</keyword>
<keyword evidence="8" id="KW-0460">Magnesium</keyword>
<dbReference type="GO" id="GO:0005524">
    <property type="term" value="F:ATP binding"/>
    <property type="evidence" value="ECO:0007669"/>
    <property type="project" value="UniProtKB-UniRule"/>
</dbReference>
<feature type="binding site" evidence="8">
    <location>
        <position position="958"/>
    </location>
    <ligand>
        <name>Mg(2+)</name>
        <dbReference type="ChEBI" id="CHEBI:18420"/>
    </ligand>
</feature>
<feature type="region of interest" description="DNA-binding and helicase activity, interacts with RecC" evidence="8">
    <location>
        <begin position="1"/>
        <end position="890"/>
    </location>
</feature>
<dbReference type="GO" id="GO:0000724">
    <property type="term" value="P:double-strand break repair via homologous recombination"/>
    <property type="evidence" value="ECO:0007669"/>
    <property type="project" value="UniProtKB-UniRule"/>
</dbReference>
<evidence type="ECO:0000259" key="11">
    <source>
        <dbReference type="PROSITE" id="PS51198"/>
    </source>
</evidence>
<feature type="region of interest" description="Disordered" evidence="10">
    <location>
        <begin position="920"/>
        <end position="939"/>
    </location>
</feature>
<reference evidence="13 14" key="1">
    <citation type="submission" date="2021-06" db="EMBL/GenBank/DDBJ databases">
        <title>Ulceroglandular infection and bacteremia caused by Francisella salimarina in an immunocompromised patient, France.</title>
        <authorList>
            <person name="Hennebique A."/>
            <person name="Caspar Y."/>
            <person name="Maurin M."/>
            <person name="Boisset S."/>
            <person name="Pelloux I."/>
            <person name="Gallego-Hernanz M.P."/>
            <person name="Burucoa C."/>
            <person name="Cazenave-Roblot F."/>
            <person name="Plouzeau C."/>
            <person name="Rammaert B."/>
        </authorList>
    </citation>
    <scope>NUCLEOTIDE SEQUENCE [LARGE SCALE GENOMIC DNA]</scope>
    <source>
        <strain evidence="13 14">CHUGA-F75</strain>
    </source>
</reference>
<dbReference type="Pfam" id="PF13361">
    <property type="entry name" value="UvrD_C"/>
    <property type="match status" value="2"/>
</dbReference>
<keyword evidence="1 8" id="KW-0547">Nucleotide-binding</keyword>
<evidence type="ECO:0000256" key="1">
    <source>
        <dbReference type="ARBA" id="ARBA00022741"/>
    </source>
</evidence>
<evidence type="ECO:0000313" key="13">
    <source>
        <dbReference type="EMBL" id="QWU98846.1"/>
    </source>
</evidence>
<comment type="catalytic activity">
    <reaction evidence="7 8">
        <text>ATP + H2O = ADP + phosphate + H(+)</text>
        <dbReference type="Rhea" id="RHEA:13065"/>
        <dbReference type="ChEBI" id="CHEBI:15377"/>
        <dbReference type="ChEBI" id="CHEBI:15378"/>
        <dbReference type="ChEBI" id="CHEBI:30616"/>
        <dbReference type="ChEBI" id="CHEBI:43474"/>
        <dbReference type="ChEBI" id="CHEBI:456216"/>
        <dbReference type="EC" id="5.6.2.4"/>
    </reaction>
</comment>
<keyword evidence="8" id="KW-0238">DNA-binding</keyword>
<feature type="region of interest" description="Nuclease activity, interacts with RecD and RecA" evidence="8">
    <location>
        <begin position="903"/>
        <end position="1201"/>
    </location>
</feature>
<comment type="function">
    <text evidence="8">A helicase/nuclease that prepares dsDNA breaks (DSB) for recombinational DNA repair. Binds to DSBs and unwinds DNA via a highly rapid and processive ATP-dependent bidirectional helicase activity. Unwinds dsDNA until it encounters a Chi (crossover hotspot instigator) sequence from the 3' direction. Cuts ssDNA a few nucleotides 3' to the Chi site. The properties and activities of the enzyme are changed at Chi. The Chi-altered holoenzyme produces a long 3'-ssDNA overhang and facilitates RecA-binding to the ssDNA for homologous DNA recombination and repair. Holoenzyme degrades any linearized DNA that is unable to undergo homologous recombination. In the holoenzyme this subunit contributes ATPase, 3'-5' helicase, exonuclease activity and loads RecA onto ssDNA.</text>
</comment>
<dbReference type="GO" id="GO:0009338">
    <property type="term" value="C:exodeoxyribonuclease V complex"/>
    <property type="evidence" value="ECO:0007669"/>
    <property type="project" value="TreeGrafter"/>
</dbReference>
<evidence type="ECO:0000256" key="4">
    <source>
        <dbReference type="ARBA" id="ARBA00022840"/>
    </source>
</evidence>
<dbReference type="GO" id="GO:0008854">
    <property type="term" value="F:exodeoxyribonuclease V activity"/>
    <property type="evidence" value="ECO:0007669"/>
    <property type="project" value="UniProtKB-EC"/>
</dbReference>
<keyword evidence="4 8" id="KW-0067">ATP-binding</keyword>
<dbReference type="RefSeq" id="WP_216691919.1">
    <property type="nucleotide sequence ID" value="NZ_CP076680.1"/>
</dbReference>
<keyword evidence="8" id="KW-0540">Nuclease</keyword>
<keyword evidence="8" id="KW-0269">Exonuclease</keyword>
<dbReference type="InterPro" id="IPR014017">
    <property type="entry name" value="DNA_helicase_UvrD-like_C"/>
</dbReference>
<dbReference type="GO" id="GO:0003677">
    <property type="term" value="F:DNA binding"/>
    <property type="evidence" value="ECO:0007669"/>
    <property type="project" value="UniProtKB-UniRule"/>
</dbReference>